<feature type="transmembrane region" description="Helical" evidence="1">
    <location>
        <begin position="71"/>
        <end position="90"/>
    </location>
</feature>
<dbReference type="EMBL" id="CP109965">
    <property type="protein sequence ID" value="WAJ71397.1"/>
    <property type="molecule type" value="Genomic_DNA"/>
</dbReference>
<feature type="transmembrane region" description="Helical" evidence="1">
    <location>
        <begin position="19"/>
        <end position="40"/>
    </location>
</feature>
<keyword evidence="1" id="KW-0472">Membrane</keyword>
<name>A0ABY7ARJ8_9ALTE</name>
<accession>A0ABY7ARJ8</accession>
<feature type="transmembrane region" description="Helical" evidence="1">
    <location>
        <begin position="102"/>
        <end position="123"/>
    </location>
</feature>
<evidence type="ECO:0000313" key="2">
    <source>
        <dbReference type="EMBL" id="WAJ71397.1"/>
    </source>
</evidence>
<protein>
    <recommendedName>
        <fullName evidence="4">DUF1648 domain-containing protein</fullName>
    </recommendedName>
</protein>
<dbReference type="Proteomes" id="UP001163726">
    <property type="component" value="Chromosome"/>
</dbReference>
<dbReference type="RefSeq" id="WP_268075876.1">
    <property type="nucleotide sequence ID" value="NZ_CP109965.1"/>
</dbReference>
<keyword evidence="1" id="KW-0812">Transmembrane</keyword>
<keyword evidence="3" id="KW-1185">Reference proteome</keyword>
<evidence type="ECO:0000313" key="3">
    <source>
        <dbReference type="Proteomes" id="UP001163726"/>
    </source>
</evidence>
<gene>
    <name evidence="2" type="ORF">OLW01_06265</name>
</gene>
<evidence type="ECO:0000256" key="1">
    <source>
        <dbReference type="SAM" id="Phobius"/>
    </source>
</evidence>
<keyword evidence="1" id="KW-1133">Transmembrane helix</keyword>
<evidence type="ECO:0008006" key="4">
    <source>
        <dbReference type="Google" id="ProtNLM"/>
    </source>
</evidence>
<reference evidence="2" key="1">
    <citation type="submission" date="2022-10" db="EMBL/GenBank/DDBJ databases">
        <title>Catenovulum adriacola sp. nov. isolated in the Harbour of Susak.</title>
        <authorList>
            <person name="Schoch T."/>
            <person name="Reich S.J."/>
            <person name="Stoeferle S."/>
            <person name="Flaiz M."/>
            <person name="Kazda M."/>
            <person name="Riedel C.U."/>
            <person name="Duerre P."/>
        </authorList>
    </citation>
    <scope>NUCLEOTIDE SEQUENCE</scope>
    <source>
        <strain evidence="2">TS8</strain>
    </source>
</reference>
<organism evidence="2 3">
    <name type="scientific">Catenovulum adriaticum</name>
    <dbReference type="NCBI Taxonomy" id="2984846"/>
    <lineage>
        <taxon>Bacteria</taxon>
        <taxon>Pseudomonadati</taxon>
        <taxon>Pseudomonadota</taxon>
        <taxon>Gammaproteobacteria</taxon>
        <taxon>Alteromonadales</taxon>
        <taxon>Alteromonadaceae</taxon>
        <taxon>Catenovulum</taxon>
    </lineage>
</organism>
<sequence>MVNFTENDRREGSDWINRLISIFSVLAWSSFILALIWFHYASPELIPGYAVYKGIEDEFRDEWLKRWTDRLTIQLIICSITSFIAVVINLKRSRRKEDHFHSSLLMLVMISIAAILYLVWVIYPQF</sequence>
<proteinExistence type="predicted"/>